<reference evidence="2 3" key="1">
    <citation type="submission" date="2016-04" db="EMBL/GenBank/DDBJ databases">
        <authorList>
            <person name="Evans L.H."/>
            <person name="Alamgir A."/>
            <person name="Owens N."/>
            <person name="Weber N.D."/>
            <person name="Virtaneva K."/>
            <person name="Barbian K."/>
            <person name="Babar A."/>
            <person name="Rosenke K."/>
        </authorList>
    </citation>
    <scope>NUCLEOTIDE SEQUENCE [LARGE SCALE GENOMIC DNA]</scope>
    <source>
        <strain evidence="2 3">LMa1</strain>
    </source>
</reference>
<dbReference type="Proteomes" id="UP000078532">
    <property type="component" value="Unassembled WGS sequence"/>
</dbReference>
<sequence length="78" mass="8212">MITGYARPGISTGSQPAGGGRTRLRPVDRPDVSAPDAHNLPGDKPGGLLHEGLSYQQNRMGKEEGESGFHTGLTRQTA</sequence>
<feature type="region of interest" description="Disordered" evidence="1">
    <location>
        <begin position="1"/>
        <end position="78"/>
    </location>
</feature>
<evidence type="ECO:0000313" key="3">
    <source>
        <dbReference type="Proteomes" id="UP000078532"/>
    </source>
</evidence>
<protein>
    <submittedName>
        <fullName evidence="2">Uncharacterized protein</fullName>
    </submittedName>
</protein>
<gene>
    <name evidence="2" type="ORF">A6M21_03920</name>
</gene>
<dbReference type="EMBL" id="LYVF01000040">
    <property type="protein sequence ID" value="OAT86081.1"/>
    <property type="molecule type" value="Genomic_DNA"/>
</dbReference>
<dbReference type="AlphaFoldDB" id="A0A1B7LI71"/>
<dbReference type="STRING" id="1838280.A6M21_03920"/>
<comment type="caution">
    <text evidence="2">The sequence shown here is derived from an EMBL/GenBank/DDBJ whole genome shotgun (WGS) entry which is preliminary data.</text>
</comment>
<organism evidence="2 3">
    <name type="scientific">Desulfotomaculum copahuensis</name>
    <dbReference type="NCBI Taxonomy" id="1838280"/>
    <lineage>
        <taxon>Bacteria</taxon>
        <taxon>Bacillati</taxon>
        <taxon>Bacillota</taxon>
        <taxon>Clostridia</taxon>
        <taxon>Eubacteriales</taxon>
        <taxon>Desulfotomaculaceae</taxon>
        <taxon>Desulfotomaculum</taxon>
    </lineage>
</organism>
<name>A0A1B7LI71_9FIRM</name>
<keyword evidence="3" id="KW-1185">Reference proteome</keyword>
<proteinExistence type="predicted"/>
<accession>A0A1B7LI71</accession>
<evidence type="ECO:0000256" key="1">
    <source>
        <dbReference type="SAM" id="MobiDB-lite"/>
    </source>
</evidence>
<evidence type="ECO:0000313" key="2">
    <source>
        <dbReference type="EMBL" id="OAT86081.1"/>
    </source>
</evidence>